<evidence type="ECO:0000313" key="2">
    <source>
        <dbReference type="Proteomes" id="UP001526147"/>
    </source>
</evidence>
<dbReference type="EMBL" id="JAOYEY010000047">
    <property type="protein sequence ID" value="MCV9887467.1"/>
    <property type="molecule type" value="Genomic_DNA"/>
</dbReference>
<organism evidence="1 2">
    <name type="scientific">Metabacillus halosaccharovorans</name>
    <dbReference type="NCBI Taxonomy" id="930124"/>
    <lineage>
        <taxon>Bacteria</taxon>
        <taxon>Bacillati</taxon>
        <taxon>Bacillota</taxon>
        <taxon>Bacilli</taxon>
        <taxon>Bacillales</taxon>
        <taxon>Bacillaceae</taxon>
        <taxon>Metabacillus</taxon>
    </lineage>
</organism>
<sequence>MWVITLYDEENIKMYEFDNEEEAKQSLKKMKGQTILSHVVYFNDQILEAVHP</sequence>
<dbReference type="Proteomes" id="UP001526147">
    <property type="component" value="Unassembled WGS sequence"/>
</dbReference>
<reference evidence="1 2" key="1">
    <citation type="submission" date="2022-10" db="EMBL/GenBank/DDBJ databases">
        <title>Draft genome assembly of moderately radiation resistant bacterium Metabacillus halosaccharovorans.</title>
        <authorList>
            <person name="Pal S."/>
            <person name="Gopinathan A."/>
        </authorList>
    </citation>
    <scope>NUCLEOTIDE SEQUENCE [LARGE SCALE GENOMIC DNA]</scope>
    <source>
        <strain evidence="1 2">VITHBRA001</strain>
    </source>
</reference>
<dbReference type="RefSeq" id="WP_169908394.1">
    <property type="nucleotide sequence ID" value="NZ_CP162630.1"/>
</dbReference>
<protein>
    <submittedName>
        <fullName evidence="1">Uncharacterized protein</fullName>
    </submittedName>
</protein>
<evidence type="ECO:0000313" key="1">
    <source>
        <dbReference type="EMBL" id="MCV9887467.1"/>
    </source>
</evidence>
<accession>A0ABT3DK87</accession>
<name>A0ABT3DK87_9BACI</name>
<keyword evidence="2" id="KW-1185">Reference proteome</keyword>
<proteinExistence type="predicted"/>
<gene>
    <name evidence="1" type="ORF">OIH86_17655</name>
</gene>
<comment type="caution">
    <text evidence="1">The sequence shown here is derived from an EMBL/GenBank/DDBJ whole genome shotgun (WGS) entry which is preliminary data.</text>
</comment>